<comment type="caution">
    <text evidence="4">The sequence shown here is derived from an EMBL/GenBank/DDBJ whole genome shotgun (WGS) entry which is preliminary data.</text>
</comment>
<organism evidence="4 5">
    <name type="scientific">Novosphingobium capsulatum</name>
    <dbReference type="NCBI Taxonomy" id="13688"/>
    <lineage>
        <taxon>Bacteria</taxon>
        <taxon>Pseudomonadati</taxon>
        <taxon>Pseudomonadota</taxon>
        <taxon>Alphaproteobacteria</taxon>
        <taxon>Sphingomonadales</taxon>
        <taxon>Sphingomonadaceae</taxon>
        <taxon>Novosphingobium</taxon>
    </lineage>
</organism>
<gene>
    <name evidence="4" type="ORF">J2792_002195</name>
</gene>
<dbReference type="Gene3D" id="3.50.50.60">
    <property type="entry name" value="FAD/NAD(P)-binding domain"/>
    <property type="match status" value="1"/>
</dbReference>
<keyword evidence="2" id="KW-0503">Monooxygenase</keyword>
<keyword evidence="5" id="KW-1185">Reference proteome</keyword>
<evidence type="ECO:0000313" key="4">
    <source>
        <dbReference type="EMBL" id="MDR6511323.1"/>
    </source>
</evidence>
<dbReference type="Proteomes" id="UP001184150">
    <property type="component" value="Unassembled WGS sequence"/>
</dbReference>
<dbReference type="PANTHER" id="PTHR13789:SF309">
    <property type="entry name" value="PUTATIVE (AFU_ORTHOLOGUE AFUA_6G14510)-RELATED"/>
    <property type="match status" value="1"/>
</dbReference>
<dbReference type="InterPro" id="IPR002938">
    <property type="entry name" value="FAD-bd"/>
</dbReference>
<accession>A0ABU1MLT8</accession>
<evidence type="ECO:0000313" key="5">
    <source>
        <dbReference type="Proteomes" id="UP001184150"/>
    </source>
</evidence>
<sequence>MPKQLKTLVVGGGVGGMATAIAFAQHGIVVDLVDIDPQWKVLGAGITITGPTLRAFKALDLLDEVSTAAAFSKKVGLYTQAGDLIAEHAMPPLAADLPAAGGILRPVLHNIMSSRTRAVGTDVRLGVTVASFTQDADGVDVVFTDGSNGRYDLVVGADGAFSAMRGLLFPDAPRPQFTGQGCWRVLADRPAWLDSGRMYYGPDRKAGVTPCSADKMYLFCNTPMPGNPRVGAEEGIAMLREILAGFGGVIATVRDDLGPDSAFNYRPLEAMLLPRPWAVGRVGLIGDAAHATTPHLASGAGLAVEDGLVLAYEMLAADSVAAGWHAFAERRWERSRLVVQTSVRLGQMEIDRAPSAEQTQVFGAAVAALAEPI</sequence>
<dbReference type="EMBL" id="JAVDRD010000005">
    <property type="protein sequence ID" value="MDR6511323.1"/>
    <property type="molecule type" value="Genomic_DNA"/>
</dbReference>
<proteinExistence type="predicted"/>
<evidence type="ECO:0000256" key="2">
    <source>
        <dbReference type="ARBA" id="ARBA00023033"/>
    </source>
</evidence>
<dbReference type="PRINTS" id="PR00420">
    <property type="entry name" value="RNGMNOXGNASE"/>
</dbReference>
<dbReference type="NCBIfam" id="NF005313">
    <property type="entry name" value="PRK06847.1"/>
    <property type="match status" value="1"/>
</dbReference>
<dbReference type="InterPro" id="IPR050493">
    <property type="entry name" value="FAD-dep_Monooxygenase_BioMet"/>
</dbReference>
<dbReference type="PANTHER" id="PTHR13789">
    <property type="entry name" value="MONOOXYGENASE"/>
    <property type="match status" value="1"/>
</dbReference>
<dbReference type="Pfam" id="PF01494">
    <property type="entry name" value="FAD_binding_3"/>
    <property type="match status" value="1"/>
</dbReference>
<feature type="domain" description="FAD-binding" evidence="3">
    <location>
        <begin position="6"/>
        <end position="316"/>
    </location>
</feature>
<reference evidence="4 5" key="1">
    <citation type="submission" date="2023-07" db="EMBL/GenBank/DDBJ databases">
        <title>Sorghum-associated microbial communities from plants grown in Nebraska, USA.</title>
        <authorList>
            <person name="Schachtman D."/>
        </authorList>
    </citation>
    <scope>NUCLEOTIDE SEQUENCE [LARGE SCALE GENOMIC DNA]</scope>
    <source>
        <strain evidence="4 5">DS1027</strain>
    </source>
</reference>
<evidence type="ECO:0000259" key="3">
    <source>
        <dbReference type="Pfam" id="PF01494"/>
    </source>
</evidence>
<protein>
    <submittedName>
        <fullName evidence="4">2-polyprenyl-6-methoxyphenol hydroxylase-like FAD-dependent oxidoreductase</fullName>
    </submittedName>
</protein>
<dbReference type="SUPFAM" id="SSF51905">
    <property type="entry name" value="FAD/NAD(P)-binding domain"/>
    <property type="match status" value="1"/>
</dbReference>
<dbReference type="RefSeq" id="WP_309805222.1">
    <property type="nucleotide sequence ID" value="NZ_JAVDRD010000005.1"/>
</dbReference>
<keyword evidence="1" id="KW-0560">Oxidoreductase</keyword>
<name>A0ABU1MLT8_9SPHN</name>
<evidence type="ECO:0000256" key="1">
    <source>
        <dbReference type="ARBA" id="ARBA00023002"/>
    </source>
</evidence>
<dbReference type="InterPro" id="IPR036188">
    <property type="entry name" value="FAD/NAD-bd_sf"/>
</dbReference>